<keyword evidence="4 6" id="KW-1133">Transmembrane helix</keyword>
<dbReference type="CDD" id="cd15904">
    <property type="entry name" value="TSPO_MBR"/>
    <property type="match status" value="1"/>
</dbReference>
<dbReference type="GO" id="GO:0016020">
    <property type="term" value="C:membrane"/>
    <property type="evidence" value="ECO:0007669"/>
    <property type="project" value="UniProtKB-SubCell"/>
</dbReference>
<feature type="transmembrane region" description="Helical" evidence="6">
    <location>
        <begin position="87"/>
        <end position="108"/>
    </location>
</feature>
<dbReference type="Gene3D" id="1.20.1260.100">
    <property type="entry name" value="TspO/MBR protein"/>
    <property type="match status" value="1"/>
</dbReference>
<evidence type="ECO:0000313" key="8">
    <source>
        <dbReference type="Proteomes" id="UP000199068"/>
    </source>
</evidence>
<dbReference type="Pfam" id="PF03073">
    <property type="entry name" value="TspO_MBR"/>
    <property type="match status" value="1"/>
</dbReference>
<evidence type="ECO:0000256" key="4">
    <source>
        <dbReference type="ARBA" id="ARBA00022989"/>
    </source>
</evidence>
<evidence type="ECO:0000256" key="3">
    <source>
        <dbReference type="ARBA" id="ARBA00022692"/>
    </source>
</evidence>
<dbReference type="RefSeq" id="WP_092725513.1">
    <property type="nucleotide sequence ID" value="NZ_FNGW01000004.1"/>
</dbReference>
<evidence type="ECO:0000256" key="1">
    <source>
        <dbReference type="ARBA" id="ARBA00004141"/>
    </source>
</evidence>
<keyword evidence="3 6" id="KW-0812">Transmembrane</keyword>
<dbReference type="InterPro" id="IPR004307">
    <property type="entry name" value="TspO_MBR"/>
</dbReference>
<name>A0A1G9P0W3_9FIRM</name>
<dbReference type="AlphaFoldDB" id="A0A1G9P0W3"/>
<feature type="transmembrane region" description="Helical" evidence="6">
    <location>
        <begin position="55"/>
        <end position="75"/>
    </location>
</feature>
<protein>
    <submittedName>
        <fullName evidence="7">TspO and MBR related proteins</fullName>
    </submittedName>
</protein>
<dbReference type="InterPro" id="IPR038330">
    <property type="entry name" value="TspO/MBR-related_sf"/>
</dbReference>
<dbReference type="STRING" id="1121325.SAMN04515677_104169"/>
<comment type="similarity">
    <text evidence="2">Belongs to the TspO/BZRP family.</text>
</comment>
<dbReference type="FunFam" id="1.20.1260.100:FF:000001">
    <property type="entry name" value="translocator protein 2"/>
    <property type="match status" value="1"/>
</dbReference>
<comment type="subcellular location">
    <subcellularLocation>
        <location evidence="1">Membrane</location>
        <topology evidence="1">Multi-pass membrane protein</topology>
    </subcellularLocation>
</comment>
<accession>A0A1G9P0W3</accession>
<evidence type="ECO:0000256" key="5">
    <source>
        <dbReference type="ARBA" id="ARBA00023136"/>
    </source>
</evidence>
<dbReference type="PIRSF" id="PIRSF005859">
    <property type="entry name" value="PBR"/>
    <property type="match status" value="1"/>
</dbReference>
<feature type="transmembrane region" description="Helical" evidence="6">
    <location>
        <begin position="114"/>
        <end position="133"/>
    </location>
</feature>
<reference evidence="7 8" key="1">
    <citation type="submission" date="2016-10" db="EMBL/GenBank/DDBJ databases">
        <authorList>
            <person name="de Groot N.N."/>
        </authorList>
    </citation>
    <scope>NUCLEOTIDE SEQUENCE [LARGE SCALE GENOMIC DNA]</scope>
    <source>
        <strain evidence="7 8">DSM 797</strain>
    </source>
</reference>
<evidence type="ECO:0000256" key="2">
    <source>
        <dbReference type="ARBA" id="ARBA00007524"/>
    </source>
</evidence>
<dbReference type="Proteomes" id="UP000199068">
    <property type="component" value="Unassembled WGS sequence"/>
</dbReference>
<feature type="transmembrane region" description="Helical" evidence="6">
    <location>
        <begin position="12"/>
        <end position="35"/>
    </location>
</feature>
<proteinExistence type="inferred from homology"/>
<sequence length="165" mass="19096">MIISVKEVINFLISVLIPLIVGFLSSVITQLIAGIDTSTYYSQLIKPGFAPPSMVFPIVWTILYILMGISAYKILKKGYELPKVKDAMFYYWLQLGLNFIWSILFFGFDLRLTSLITLAILIIIVITMTIKFFKIDKKAAYLNIPYILWLLYAFVLNYFIWVINK</sequence>
<organism evidence="7 8">
    <name type="scientific">Romboutsia lituseburensis DSM 797</name>
    <dbReference type="NCBI Taxonomy" id="1121325"/>
    <lineage>
        <taxon>Bacteria</taxon>
        <taxon>Bacillati</taxon>
        <taxon>Bacillota</taxon>
        <taxon>Clostridia</taxon>
        <taxon>Peptostreptococcales</taxon>
        <taxon>Peptostreptococcaceae</taxon>
        <taxon>Romboutsia</taxon>
    </lineage>
</organism>
<dbReference type="GO" id="GO:0033013">
    <property type="term" value="P:tetrapyrrole metabolic process"/>
    <property type="evidence" value="ECO:0007669"/>
    <property type="project" value="UniProtKB-ARBA"/>
</dbReference>
<evidence type="ECO:0000256" key="6">
    <source>
        <dbReference type="SAM" id="Phobius"/>
    </source>
</evidence>
<dbReference type="PANTHER" id="PTHR10057">
    <property type="entry name" value="PERIPHERAL-TYPE BENZODIAZEPINE RECEPTOR"/>
    <property type="match status" value="1"/>
</dbReference>
<gene>
    <name evidence="7" type="ORF">SAMN04515677_104169</name>
</gene>
<dbReference type="EMBL" id="FNGW01000004">
    <property type="protein sequence ID" value="SDL92438.1"/>
    <property type="molecule type" value="Genomic_DNA"/>
</dbReference>
<dbReference type="PANTHER" id="PTHR10057:SF0">
    <property type="entry name" value="TRANSLOCATOR PROTEIN"/>
    <property type="match status" value="1"/>
</dbReference>
<keyword evidence="5 6" id="KW-0472">Membrane</keyword>
<keyword evidence="8" id="KW-1185">Reference proteome</keyword>
<evidence type="ECO:0000313" key="7">
    <source>
        <dbReference type="EMBL" id="SDL92438.1"/>
    </source>
</evidence>
<feature type="transmembrane region" description="Helical" evidence="6">
    <location>
        <begin position="140"/>
        <end position="163"/>
    </location>
</feature>